<feature type="region of interest" description="Disordered" evidence="9">
    <location>
        <begin position="235"/>
        <end position="263"/>
    </location>
</feature>
<evidence type="ECO:0000256" key="4">
    <source>
        <dbReference type="ARBA" id="ARBA00022670"/>
    </source>
</evidence>
<keyword evidence="12" id="KW-1185">Reference proteome</keyword>
<dbReference type="EMBL" id="LT553219">
    <property type="protein sequence ID" value="SAM00516.1"/>
    <property type="molecule type" value="Genomic_DNA"/>
</dbReference>
<dbReference type="PANTHER" id="PTHR10589">
    <property type="entry name" value="UBIQUITIN CARBOXYL-TERMINAL HYDROLASE"/>
    <property type="match status" value="1"/>
</dbReference>
<evidence type="ECO:0000256" key="1">
    <source>
        <dbReference type="ARBA" id="ARBA00000707"/>
    </source>
</evidence>
<comment type="catalytic activity">
    <reaction evidence="1 8">
        <text>Thiol-dependent hydrolysis of ester, thioester, amide, peptide and isopeptide bonds formed by the C-terminal Gly of ubiquitin (a 76-residue protein attached to proteins as an intracellular targeting signal).</text>
        <dbReference type="EC" id="3.4.19.12"/>
    </reaction>
</comment>
<dbReference type="Proteomes" id="UP000078561">
    <property type="component" value="Unassembled WGS sequence"/>
</dbReference>
<keyword evidence="6 8" id="KW-0378">Hydrolase</keyword>
<dbReference type="InterPro" id="IPR036959">
    <property type="entry name" value="Peptidase_C12_UCH_sf"/>
</dbReference>
<dbReference type="STRING" id="4829.A0A168NGL6"/>
<gene>
    <name evidence="11" type="primary">ABSGL_06204.1 scaffold 7705</name>
</gene>
<dbReference type="InterPro" id="IPR001578">
    <property type="entry name" value="Peptidase_C12_UCH"/>
</dbReference>
<organism evidence="11">
    <name type="scientific">Absidia glauca</name>
    <name type="common">Pin mould</name>
    <dbReference type="NCBI Taxonomy" id="4829"/>
    <lineage>
        <taxon>Eukaryota</taxon>
        <taxon>Fungi</taxon>
        <taxon>Fungi incertae sedis</taxon>
        <taxon>Mucoromycota</taxon>
        <taxon>Mucoromycotina</taxon>
        <taxon>Mucoromycetes</taxon>
        <taxon>Mucorales</taxon>
        <taxon>Cunninghamellaceae</taxon>
        <taxon>Absidia</taxon>
    </lineage>
</organism>
<dbReference type="InParanoid" id="A0A168NGL6"/>
<accession>A0A168NGL6</accession>
<evidence type="ECO:0000256" key="8">
    <source>
        <dbReference type="PROSITE-ProRule" id="PRU01393"/>
    </source>
</evidence>
<reference evidence="11" key="1">
    <citation type="submission" date="2016-04" db="EMBL/GenBank/DDBJ databases">
        <authorList>
            <person name="Evans L.H."/>
            <person name="Alamgir A."/>
            <person name="Owens N."/>
            <person name="Weber N.D."/>
            <person name="Virtaneva K."/>
            <person name="Barbian K."/>
            <person name="Babar A."/>
            <person name="Rosenke K."/>
        </authorList>
    </citation>
    <scope>NUCLEOTIDE SEQUENCE [LARGE SCALE GENOMIC DNA]</scope>
    <source>
        <strain evidence="11">CBS 101.48</strain>
    </source>
</reference>
<evidence type="ECO:0000256" key="7">
    <source>
        <dbReference type="ARBA" id="ARBA00022807"/>
    </source>
</evidence>
<dbReference type="GO" id="GO:0004843">
    <property type="term" value="F:cysteine-type deubiquitinase activity"/>
    <property type="evidence" value="ECO:0007669"/>
    <property type="project" value="UniProtKB-UniRule"/>
</dbReference>
<keyword evidence="7 8" id="KW-0788">Thiol protease</keyword>
<dbReference type="InterPro" id="IPR038765">
    <property type="entry name" value="Papain-like_cys_pep_sf"/>
</dbReference>
<evidence type="ECO:0000256" key="3">
    <source>
        <dbReference type="ARBA" id="ARBA00012759"/>
    </source>
</evidence>
<comment type="similarity">
    <text evidence="2 8">Belongs to the peptidase C12 family.</text>
</comment>
<proteinExistence type="inferred from homology"/>
<protein>
    <recommendedName>
        <fullName evidence="3 8">ubiquitinyl hydrolase 1</fullName>
        <ecNumber evidence="3 8">3.4.19.12</ecNumber>
    </recommendedName>
</protein>
<feature type="site" description="Important for enzyme activity" evidence="8">
    <location>
        <position position="190"/>
    </location>
</feature>
<dbReference type="GO" id="GO:0005737">
    <property type="term" value="C:cytoplasm"/>
    <property type="evidence" value="ECO:0007669"/>
    <property type="project" value="TreeGrafter"/>
</dbReference>
<evidence type="ECO:0000259" key="10">
    <source>
        <dbReference type="PROSITE" id="PS52048"/>
    </source>
</evidence>
<dbReference type="GO" id="GO:0016579">
    <property type="term" value="P:protein deubiquitination"/>
    <property type="evidence" value="ECO:0007669"/>
    <property type="project" value="TreeGrafter"/>
</dbReference>
<dbReference type="Pfam" id="PF01088">
    <property type="entry name" value="Peptidase_C12"/>
    <property type="match status" value="1"/>
</dbReference>
<keyword evidence="4 8" id="KW-0645">Protease</keyword>
<evidence type="ECO:0000256" key="6">
    <source>
        <dbReference type="ARBA" id="ARBA00022801"/>
    </source>
</evidence>
<feature type="active site" description="Nucleophile" evidence="8">
    <location>
        <position position="85"/>
    </location>
</feature>
<dbReference type="PROSITE" id="PS52048">
    <property type="entry name" value="UCH_DOMAIN"/>
    <property type="match status" value="1"/>
</dbReference>
<dbReference type="EC" id="3.4.19.12" evidence="3 8"/>
<dbReference type="AlphaFoldDB" id="A0A168NGL6"/>
<evidence type="ECO:0000313" key="11">
    <source>
        <dbReference type="EMBL" id="SAM00516.1"/>
    </source>
</evidence>
<feature type="compositionally biased region" description="Low complexity" evidence="9">
    <location>
        <begin position="251"/>
        <end position="263"/>
    </location>
</feature>
<evidence type="ECO:0000256" key="5">
    <source>
        <dbReference type="ARBA" id="ARBA00022786"/>
    </source>
</evidence>
<dbReference type="PANTHER" id="PTHR10589:SF16">
    <property type="entry name" value="UBIQUITIN CARBOXYL-TERMINAL HYDROLASE ISOZYME L5"/>
    <property type="match status" value="1"/>
</dbReference>
<feature type="active site" description="Proton donor" evidence="8">
    <location>
        <position position="175"/>
    </location>
</feature>
<evidence type="ECO:0000313" key="12">
    <source>
        <dbReference type="Proteomes" id="UP000078561"/>
    </source>
</evidence>
<sequence>MNFELTKSISTENFAEMAQMYGVQGIECKEVYAIEALSSASTTVHGLIMSYALNSETLRPAVDNQIMDQDAKSLFFSCQVVTNVCATSALLGVLLNIDDKELVLGKELEEFRNFTKDFSPVDRGMAIANSDLLKKAHNTFASFESKHDTRHYPRYEDIKPSKKQKSIHAEDPDYHFVAFVPANGYIWELDGYNKVPIKLHKITGNWTEQIVPDLKERMARTGGIDFSLLSINKSPTHTKPTGAQSPPPTLSPSSSLSSSLPSSTQPDPAALFYAKLKSKVEGYLDAKLYNWQDWPLEKMEQLGEGHIIERHYNSYALGDHVDKTMVELLHQTTVHADLIAHLKLRHHAIAKLNELSQGNKDNDTRHDPVVATDVESHIFESEVKEEGELLK</sequence>
<evidence type="ECO:0000256" key="9">
    <source>
        <dbReference type="SAM" id="MobiDB-lite"/>
    </source>
</evidence>
<dbReference type="SUPFAM" id="SSF54001">
    <property type="entry name" value="Cysteine proteinases"/>
    <property type="match status" value="1"/>
</dbReference>
<dbReference type="Gene3D" id="3.40.532.10">
    <property type="entry name" value="Peptidase C12, ubiquitin carboxyl-terminal hydrolase"/>
    <property type="match status" value="1"/>
</dbReference>
<dbReference type="GO" id="GO:0006511">
    <property type="term" value="P:ubiquitin-dependent protein catabolic process"/>
    <property type="evidence" value="ECO:0007669"/>
    <property type="project" value="UniProtKB-UniRule"/>
</dbReference>
<evidence type="ECO:0000256" key="2">
    <source>
        <dbReference type="ARBA" id="ARBA00009326"/>
    </source>
</evidence>
<keyword evidence="5 8" id="KW-0833">Ubl conjugation pathway</keyword>
<name>A0A168NGL6_ABSGL</name>
<dbReference type="OrthoDB" id="1924260at2759"/>
<feature type="site" description="Transition state stabilizer" evidence="8">
    <location>
        <position position="79"/>
    </location>
</feature>
<feature type="domain" description="UCH catalytic" evidence="10">
    <location>
        <begin position="2"/>
        <end position="233"/>
    </location>
</feature>